<feature type="transmembrane region" description="Helical" evidence="10">
    <location>
        <begin position="12"/>
        <end position="36"/>
    </location>
</feature>
<gene>
    <name evidence="11" type="ORF">CSSPTR1EN2_LOCUS16180</name>
</gene>
<evidence type="ECO:0000256" key="6">
    <source>
        <dbReference type="ARBA" id="ARBA00023136"/>
    </source>
</evidence>
<comment type="subcellular location">
    <subcellularLocation>
        <location evidence="1">Membrane</location>
        <topology evidence="1">Multi-pass membrane protein</topology>
    </subcellularLocation>
</comment>
<keyword evidence="2 8" id="KW-0813">Transport</keyword>
<feature type="transmembrane region" description="Helical" evidence="10">
    <location>
        <begin position="205"/>
        <end position="227"/>
    </location>
</feature>
<sequence length="280" mass="29038">MGLATKAAADASITFLFVFCMASLGAVSSAVAPFLGLQGSGKLYVVLGLVTALIFGFSALGKALGGASWNPTALVAFAYAGVSKDTLFSLGVRMPAQMIGAVGGALAILEVMPKKYAHMLGGPKLKVPLSVGVVAETVLTFALTLTVLWAILRGPRNPSVKTGIIVVATIVLVMAGGAYTGPAMNPANAFAWAFVNNEHTSWEHFAVYWIGPMVGTVVSVWAFNLLFPPKRPVQKGGAVANGQIDKKAEVVKADGSVRRRAKGATQEESVADESSKQKAS</sequence>
<evidence type="ECO:0000256" key="5">
    <source>
        <dbReference type="ARBA" id="ARBA00022989"/>
    </source>
</evidence>
<dbReference type="InterPro" id="IPR000425">
    <property type="entry name" value="MIP"/>
</dbReference>
<feature type="region of interest" description="Disordered" evidence="9">
    <location>
        <begin position="255"/>
        <end position="280"/>
    </location>
</feature>
<keyword evidence="4" id="KW-0677">Repeat</keyword>
<evidence type="ECO:0000313" key="12">
    <source>
        <dbReference type="Proteomes" id="UP001497512"/>
    </source>
</evidence>
<reference evidence="11" key="1">
    <citation type="submission" date="2024-02" db="EMBL/GenBank/DDBJ databases">
        <authorList>
            <consortium name="ELIXIR-Norway"/>
            <consortium name="Elixir Norway"/>
        </authorList>
    </citation>
    <scope>NUCLEOTIDE SEQUENCE</scope>
</reference>
<dbReference type="SUPFAM" id="SSF81338">
    <property type="entry name" value="Aquaporin-like"/>
    <property type="match status" value="1"/>
</dbReference>
<organism evidence="11 12">
    <name type="scientific">Sphagnum troendelagicum</name>
    <dbReference type="NCBI Taxonomy" id="128251"/>
    <lineage>
        <taxon>Eukaryota</taxon>
        <taxon>Viridiplantae</taxon>
        <taxon>Streptophyta</taxon>
        <taxon>Embryophyta</taxon>
        <taxon>Bryophyta</taxon>
        <taxon>Sphagnophytina</taxon>
        <taxon>Sphagnopsida</taxon>
        <taxon>Sphagnales</taxon>
        <taxon>Sphagnaceae</taxon>
        <taxon>Sphagnum</taxon>
    </lineage>
</organism>
<protein>
    <recommendedName>
        <fullName evidence="13">Aquaporin-like protein</fullName>
    </recommendedName>
</protein>
<proteinExistence type="inferred from homology"/>
<evidence type="ECO:0000256" key="1">
    <source>
        <dbReference type="ARBA" id="ARBA00004141"/>
    </source>
</evidence>
<feature type="transmembrane region" description="Helical" evidence="10">
    <location>
        <begin position="164"/>
        <end position="185"/>
    </location>
</feature>
<keyword evidence="5 10" id="KW-1133">Transmembrane helix</keyword>
<evidence type="ECO:0000256" key="10">
    <source>
        <dbReference type="SAM" id="Phobius"/>
    </source>
</evidence>
<dbReference type="PANTHER" id="PTHR46739">
    <property type="entry name" value="AQUAPORIN SIP1-1"/>
    <property type="match status" value="1"/>
</dbReference>
<dbReference type="EMBL" id="OZ019896">
    <property type="protein sequence ID" value="CAK9222561.1"/>
    <property type="molecule type" value="Genomic_DNA"/>
</dbReference>
<dbReference type="PANTHER" id="PTHR46739:SF3">
    <property type="entry name" value="AQUAPORIN SIP1-1"/>
    <property type="match status" value="1"/>
</dbReference>
<keyword evidence="12" id="KW-1185">Reference proteome</keyword>
<comment type="similarity">
    <text evidence="7">Belongs to the MIP/aquaporin (TC 1.A.8) family. SIP (TC 1.A.8.10) subfamily.</text>
</comment>
<evidence type="ECO:0000256" key="3">
    <source>
        <dbReference type="ARBA" id="ARBA00022692"/>
    </source>
</evidence>
<feature type="transmembrane region" description="Helical" evidence="10">
    <location>
        <begin position="90"/>
        <end position="109"/>
    </location>
</feature>
<dbReference type="PRINTS" id="PR00783">
    <property type="entry name" value="MINTRINSICP"/>
</dbReference>
<keyword evidence="6 10" id="KW-0472">Membrane</keyword>
<accession>A0ABP0UI70</accession>
<dbReference type="InterPro" id="IPR023271">
    <property type="entry name" value="Aquaporin-like"/>
</dbReference>
<dbReference type="Proteomes" id="UP001497512">
    <property type="component" value="Chromosome 4"/>
</dbReference>
<evidence type="ECO:0000256" key="8">
    <source>
        <dbReference type="RuleBase" id="RU000477"/>
    </source>
</evidence>
<name>A0ABP0UI70_9BRYO</name>
<feature type="transmembrane region" description="Helical" evidence="10">
    <location>
        <begin position="129"/>
        <end position="152"/>
    </location>
</feature>
<evidence type="ECO:0000256" key="4">
    <source>
        <dbReference type="ARBA" id="ARBA00022737"/>
    </source>
</evidence>
<dbReference type="Pfam" id="PF00230">
    <property type="entry name" value="MIP"/>
    <property type="match status" value="1"/>
</dbReference>
<dbReference type="Gene3D" id="1.20.1080.10">
    <property type="entry name" value="Glycerol uptake facilitator protein"/>
    <property type="match status" value="1"/>
</dbReference>
<evidence type="ECO:0000256" key="9">
    <source>
        <dbReference type="SAM" id="MobiDB-lite"/>
    </source>
</evidence>
<evidence type="ECO:0000256" key="2">
    <source>
        <dbReference type="ARBA" id="ARBA00022448"/>
    </source>
</evidence>
<dbReference type="InterPro" id="IPR044222">
    <property type="entry name" value="SIP1-1/2-like"/>
</dbReference>
<feature type="transmembrane region" description="Helical" evidence="10">
    <location>
        <begin position="43"/>
        <end position="61"/>
    </location>
</feature>
<keyword evidence="3 8" id="KW-0812">Transmembrane</keyword>
<evidence type="ECO:0000256" key="7">
    <source>
        <dbReference type="ARBA" id="ARBA00024030"/>
    </source>
</evidence>
<evidence type="ECO:0000313" key="11">
    <source>
        <dbReference type="EMBL" id="CAK9222561.1"/>
    </source>
</evidence>
<evidence type="ECO:0008006" key="13">
    <source>
        <dbReference type="Google" id="ProtNLM"/>
    </source>
</evidence>